<feature type="coiled-coil region" evidence="5">
    <location>
        <begin position="366"/>
        <end position="407"/>
    </location>
</feature>
<keyword evidence="3" id="KW-0106">Calcium</keyword>
<reference evidence="9" key="1">
    <citation type="submission" date="2020-08" db="EMBL/GenBank/DDBJ databases">
        <title>Multicomponent nature underlies the extraordinary mechanical properties of spider dragline silk.</title>
        <authorList>
            <person name="Kono N."/>
            <person name="Nakamura H."/>
            <person name="Mori M."/>
            <person name="Yoshida Y."/>
            <person name="Ohtoshi R."/>
            <person name="Malay A.D."/>
            <person name="Moran D.A.P."/>
            <person name="Tomita M."/>
            <person name="Numata K."/>
            <person name="Arakawa K."/>
        </authorList>
    </citation>
    <scope>NUCLEOTIDE SEQUENCE</scope>
</reference>
<dbReference type="SMART" id="SM00243">
    <property type="entry name" value="GAS2"/>
    <property type="match status" value="1"/>
</dbReference>
<dbReference type="GO" id="GO:0005882">
    <property type="term" value="C:intermediate filament"/>
    <property type="evidence" value="ECO:0007669"/>
    <property type="project" value="TreeGrafter"/>
</dbReference>
<evidence type="ECO:0000313" key="10">
    <source>
        <dbReference type="Proteomes" id="UP000886998"/>
    </source>
</evidence>
<dbReference type="CDD" id="cd00176">
    <property type="entry name" value="SPEC"/>
    <property type="match status" value="13"/>
</dbReference>
<dbReference type="InterPro" id="IPR018159">
    <property type="entry name" value="Spectrin/alpha-actinin"/>
</dbReference>
<dbReference type="InterPro" id="IPR043197">
    <property type="entry name" value="Plakin"/>
</dbReference>
<dbReference type="PROSITE" id="PS00018">
    <property type="entry name" value="EF_HAND_1"/>
    <property type="match status" value="1"/>
</dbReference>
<feature type="coiled-coil region" evidence="5">
    <location>
        <begin position="2141"/>
        <end position="2253"/>
    </location>
</feature>
<comment type="subcellular location">
    <subcellularLocation>
        <location evidence="1">Cytoplasm</location>
        <location evidence="1">Cytoskeleton</location>
    </subcellularLocation>
</comment>
<dbReference type="PANTHER" id="PTHR23169:SF23">
    <property type="entry name" value="SHORT STOP, ISOFORM H"/>
    <property type="match status" value="1"/>
</dbReference>
<dbReference type="SUPFAM" id="SSF46966">
    <property type="entry name" value="Spectrin repeat"/>
    <property type="match status" value="22"/>
</dbReference>
<feature type="compositionally biased region" description="Low complexity" evidence="6">
    <location>
        <begin position="3851"/>
        <end position="3864"/>
    </location>
</feature>
<dbReference type="InterPro" id="IPR003108">
    <property type="entry name" value="GAR_dom"/>
</dbReference>
<dbReference type="GO" id="GO:0005509">
    <property type="term" value="F:calcium ion binding"/>
    <property type="evidence" value="ECO:0007669"/>
    <property type="project" value="InterPro"/>
</dbReference>
<dbReference type="GO" id="GO:0005737">
    <property type="term" value="C:cytoplasm"/>
    <property type="evidence" value="ECO:0007669"/>
    <property type="project" value="TreeGrafter"/>
</dbReference>
<proteinExistence type="predicted"/>
<dbReference type="InterPro" id="IPR002017">
    <property type="entry name" value="Spectrin_repeat"/>
</dbReference>
<evidence type="ECO:0000256" key="2">
    <source>
        <dbReference type="ARBA" id="ARBA00022490"/>
    </source>
</evidence>
<feature type="coiled-coil region" evidence="5">
    <location>
        <begin position="2340"/>
        <end position="2370"/>
    </location>
</feature>
<dbReference type="InterPro" id="IPR011992">
    <property type="entry name" value="EF-hand-dom_pair"/>
</dbReference>
<keyword evidence="2" id="KW-0963">Cytoplasm</keyword>
<dbReference type="Proteomes" id="UP000886998">
    <property type="component" value="Unassembled WGS sequence"/>
</dbReference>
<dbReference type="GO" id="GO:0042060">
    <property type="term" value="P:wound healing"/>
    <property type="evidence" value="ECO:0007669"/>
    <property type="project" value="TreeGrafter"/>
</dbReference>
<feature type="region of interest" description="Disordered" evidence="6">
    <location>
        <begin position="919"/>
        <end position="978"/>
    </location>
</feature>
<evidence type="ECO:0000256" key="5">
    <source>
        <dbReference type="SAM" id="Coils"/>
    </source>
</evidence>
<dbReference type="InterPro" id="IPR002048">
    <property type="entry name" value="EF_hand_dom"/>
</dbReference>
<feature type="compositionally biased region" description="Low complexity" evidence="6">
    <location>
        <begin position="967"/>
        <end position="977"/>
    </location>
</feature>
<name>A0A8X6XV95_9ARAC</name>
<accession>A0A8X6XV95</accession>
<dbReference type="Gene3D" id="1.10.238.10">
    <property type="entry name" value="EF-hand"/>
    <property type="match status" value="1"/>
</dbReference>
<dbReference type="SMART" id="SM00054">
    <property type="entry name" value="EFh"/>
    <property type="match status" value="2"/>
</dbReference>
<dbReference type="GO" id="GO:0045104">
    <property type="term" value="P:intermediate filament cytoskeleton organization"/>
    <property type="evidence" value="ECO:0007669"/>
    <property type="project" value="InterPro"/>
</dbReference>
<dbReference type="SMART" id="SM00150">
    <property type="entry name" value="SPEC"/>
    <property type="match status" value="26"/>
</dbReference>
<feature type="compositionally biased region" description="Basic and acidic residues" evidence="6">
    <location>
        <begin position="3584"/>
        <end position="3593"/>
    </location>
</feature>
<feature type="compositionally biased region" description="Polar residues" evidence="6">
    <location>
        <begin position="3883"/>
        <end position="3914"/>
    </location>
</feature>
<dbReference type="GO" id="GO:0005198">
    <property type="term" value="F:structural molecule activity"/>
    <property type="evidence" value="ECO:0007669"/>
    <property type="project" value="TreeGrafter"/>
</dbReference>
<feature type="compositionally biased region" description="Polar residues" evidence="6">
    <location>
        <begin position="3967"/>
        <end position="3977"/>
    </location>
</feature>
<feature type="domain" description="GAR" evidence="8">
    <location>
        <begin position="3747"/>
        <end position="3819"/>
    </location>
</feature>
<dbReference type="PROSITE" id="PS51460">
    <property type="entry name" value="GAR"/>
    <property type="match status" value="1"/>
</dbReference>
<dbReference type="CDD" id="cd00051">
    <property type="entry name" value="EFh"/>
    <property type="match status" value="1"/>
</dbReference>
<feature type="compositionally biased region" description="Basic and acidic residues" evidence="6">
    <location>
        <begin position="3873"/>
        <end position="3882"/>
    </location>
</feature>
<feature type="compositionally biased region" description="Low complexity" evidence="6">
    <location>
        <begin position="3915"/>
        <end position="3950"/>
    </location>
</feature>
<feature type="region of interest" description="Disordered" evidence="6">
    <location>
        <begin position="3567"/>
        <end position="3614"/>
    </location>
</feature>
<feature type="domain" description="EF-hand" evidence="7">
    <location>
        <begin position="3672"/>
        <end position="3707"/>
    </location>
</feature>
<dbReference type="FunFam" id="1.20.58.60:FF:000001">
    <property type="entry name" value="Microtubule-actin cross-linking factor 1"/>
    <property type="match status" value="4"/>
</dbReference>
<dbReference type="InterPro" id="IPR036534">
    <property type="entry name" value="GAR_dom_sf"/>
</dbReference>
<evidence type="ECO:0000259" key="8">
    <source>
        <dbReference type="PROSITE" id="PS51460"/>
    </source>
</evidence>
<comment type="caution">
    <text evidence="9">The sequence shown here is derived from an EMBL/GenBank/DDBJ whole genome shotgun (WGS) entry which is preliminary data.</text>
</comment>
<evidence type="ECO:0000313" key="9">
    <source>
        <dbReference type="EMBL" id="GFY59275.1"/>
    </source>
</evidence>
<dbReference type="FunFam" id="3.30.920.20:FF:000001">
    <property type="entry name" value="Microtubule-actin cross-linking factor 1"/>
    <property type="match status" value="1"/>
</dbReference>
<evidence type="ECO:0000259" key="7">
    <source>
        <dbReference type="PROSITE" id="PS50222"/>
    </source>
</evidence>
<evidence type="ECO:0000256" key="6">
    <source>
        <dbReference type="SAM" id="MobiDB-lite"/>
    </source>
</evidence>
<evidence type="ECO:0000256" key="1">
    <source>
        <dbReference type="ARBA" id="ARBA00004245"/>
    </source>
</evidence>
<organism evidence="9 10">
    <name type="scientific">Trichonephila inaurata madagascariensis</name>
    <dbReference type="NCBI Taxonomy" id="2747483"/>
    <lineage>
        <taxon>Eukaryota</taxon>
        <taxon>Metazoa</taxon>
        <taxon>Ecdysozoa</taxon>
        <taxon>Arthropoda</taxon>
        <taxon>Chelicerata</taxon>
        <taxon>Arachnida</taxon>
        <taxon>Araneae</taxon>
        <taxon>Araneomorphae</taxon>
        <taxon>Entelegynae</taxon>
        <taxon>Araneoidea</taxon>
        <taxon>Nephilidae</taxon>
        <taxon>Trichonephila</taxon>
        <taxon>Trichonephila inaurata</taxon>
    </lineage>
</organism>
<feature type="coiled-coil region" evidence="5">
    <location>
        <begin position="1318"/>
        <end position="1345"/>
    </location>
</feature>
<dbReference type="Gene3D" id="1.20.58.60">
    <property type="match status" value="23"/>
</dbReference>
<keyword evidence="5" id="KW-0175">Coiled coil</keyword>
<dbReference type="Pfam" id="PF13499">
    <property type="entry name" value="EF-hand_7"/>
    <property type="match status" value="1"/>
</dbReference>
<dbReference type="SUPFAM" id="SSF47473">
    <property type="entry name" value="EF-hand"/>
    <property type="match status" value="1"/>
</dbReference>
<dbReference type="EMBL" id="BMAV01012556">
    <property type="protein sequence ID" value="GFY59275.1"/>
    <property type="molecule type" value="Genomic_DNA"/>
</dbReference>
<sequence>MESQLNKSLVNIQEFADNHKITFNSSKSTVSLFTTNRHLYNYSPGLFLMSERLIYSKYPTYLGFTLDSEVNCGKHIEKIADKARKRLKILKYLSGRDWGSDASTLRIIYTTLVRPVLEYGYQIFQVASPTNLKKLERVQLSAARIITGLRYSCPTDIVLYEADIQPLTMRFEVNSYRYFNKIKSFGSSNRTSSFILNWTCNQLLKRDSQLNYMRKHGFIDFNVDTSTPYSCITPIDSFNHVEFQEELLTSTPKHSSHPELLKQLALEAAVEENYKICEENTTKLEAWMKDIEDKLADLGVIEEHLPGLHLQMTTVKVLKEELENKQSLITTCLDQMRQLAQRGLEVLNKEEINYLQKNLISVRRHYDSLLNECDRLLKRLTAAFEELQKYKSEVKSLKEWLNEAQREYIMIQSSIGVLSKLESKSEHIRSFTNDVVAHQADLRFITMVAQKFIAESQDYLKALNTLRTNLPQKLPATKISESEIKSEVQEVTNVFRNFLNEVNKLSDNYAVIFNKYRSYKEIAEKTKIWISDIKKTSKKVIEESVADEPSVVQDQLDKIKLINMEVVGQGRLVENVYQAVKILTDTVENCNISSVEAKDIENTLNSLQSDYSVLINSIASRIKELQIALIHSQDIQGGLDRILKWLEETETTMKTYHKPVSLVSEKLVAQVQEYKILKSDMDNQMQSIEMLNTSAKEISSDANPKLAKKVDAKLIDISQRFDKLKERISKRLSLLEEVSENVHVFQEMSLQFDEWFASTLDRVESIDSVHRADIDGFSSIIEYTLNQRNSKKEDFEQLLKVGKMLYEKKDVTDTSLVRSKIQNLEEQWKNIGDILNEKKLLGKARSEQLAAYDTFRIKILDWLLKMERGFEKLEPIALDQVLLKKQATETMHLLKEHTDYTSTVEKVNDLGNSCESVMKADGFKGKSGSPIKKVPSPTRKSPSKSKSNENFSVSPVKNQVSTQSPLSTVSSGFSSRRSSTDNIGAYEDISPIQQQLSEINDRYSSLGAALKDRNQEITTVTEEIKSFYSKIKELIVFIEGKQKLLPKENLLLSKGVENHITKLKEMQKEILEKQLDMDNLKMRIICTLSKRKEAKGSTDLQEELHNLEKIWTSLSNNIKLTLNFMQDLKEFQDSQQLMENWLIQKEKMFQVLGPIASEPRMITSQVQQVQVMRDEFTSQKYLMDRLMELSKTITQYLHNTSSNVTKITEQMEVIQHQWSDMSVRLMDREKNLEAASGVVKDFHKNLTEIQAKVQLISDKFDSLDEKEINTEVLLKKFLEIEEELDKQRPLLTDVFSVSEQLCDIISDSASKTEIKYKVNLLEKSYNTLKKKIDNKKAEVESSLKEDKMFFKVCEEINSWLKSTETSLSNSEPISADLSKLLKETENYEALYKQVMNKEHEVYLCLSKGSDMINKLPRKQETSLRTKLDSIKKQFEKIKKNAIDRHTCLRSCCENCKKYNSAVETFIPWLNDVDEKFKNVKLANLKRETLNKHLKEIQALKSELSVHFQEYQNIQQIGEGILSISESDKELTKKQLVNIKKKWNDLTNVVGTKVLSLEDLFQTILEFEENVRDIQHGIQRLEDKMCSHDALGNVSCDPVLLDRLKVLLEEAVGMKNNISKLRNFAKVALQNTDEGTDTTEILNNVDDVEKRHSAVTKNLETRCATLSASQKIISVLMEQVKCLRSELNILDESFDNLRPIARDLKSLKSQFKDLKDIRSSLLQTKKKYEASEKKYEDITKQEYINETKSYFDQLNTLGKQIIRLEEHINERETTVTTMITRIENFYSIYSETVKIIKSFLKKEESFEATIGDVETIRKHQQKFKEFQSSEVLPLSKQIMEVNKIGQGLIQSATNGVDTTDLEQKLEVLNNCWNNLQESINEKEKNLDIALLQSGKFQEALSGVQKWLVDTEEMVSNQKPPSSDFKVVKAQVQEQKFLKKMLLDRQNSVISLKVMGTELSTSTKTIELEQAETLMKNITSRFDELISTAEERMTVLEKIAPVAHEFQNISTPLIEWLESCEKKFLCMSSVPVEEKKIKMMITEHQKLSTDIANHEKFVDQLNTIYEKLQKIANTNESDSLCQKISAINERYNDIKNSSENVGSLLKEAQKGVGQFSTSYTKVISFIEEAIVHLTHFQVLSVYSDKLQKQLIELKKLKGKMNNEHSNIERVVTSGEEIMKLVSGEDSIQMKEKLDALNIKLSEISNKLNERLKTAEETLPLVETFYSAINKLSMWLDSLETSLKVLDNNTLDAQNETIKTFEESIPEYRSTLETINNSGPRLCQLAAGEGAVVIENQMSHANQRFEKVISDMDELAEWFQEIEKQVTESEGLSSEPGNLTILLKEQKSLCEELNGQKNRVRDLITTAKKLMRESSSEDLSYFHEKMETLKTYSNNVSVLCQERLSALEQALPLAQHFFETHSDLGQWLDEVEGEAELLEAPALNSVQIKKQQDRNKDLTQSVQEHKPLVDKLNKTGSALTKLCKEDEYCKLEVILESDNSRYNALRKILREHQNALEEALQATSQFSDKLEGILNALTSTADQLHNAEPISAHPDRIQEQINDNKAVLQDLDKRTITLEAVKKAADDVIGKASTIDEPAVKDIKIKLDRLDDLWVTIQTAAHNRGKSLEEALIAAEKFWDELTEVMKALKELQSNLNCQEPPAVEPAAVQQQQDVLQEIKQEITQTKPEVDHCRQAGQNLMQLCGEPDKPDVKKHIEDLDSVWENVTTLYAKREQNLVDAMEKAMVFHNTMQNLLEFLDTFEDKFSKFGAVSSDIDSVKTQIKELKNFKNQVDPHMIEVEALNRQAQELMERTSSDQAVSIREPLLDINKRWDDLLKSIVERQREMENTLLKLGQFQHALEEHMIWMTKTEKTLDELKPVFGDPQVIEVVLAKHKVISNDIQAHQSSIDAINRAGHEFVDSDRGSEDAKSTHNKLQNLQIRWQHLQNKSAERHRELEEALKEAQQFHQDIQDLLMWLNDIDGHLVTSKPVGGLPETAREQLNKFMDLYNELDTNRYKVENIMQQGQNYLKKSGESNTKALQHSLRILKQRSDSVLNKANDRKIKLEIALREAAEFHEALQQFVEWLTNAEKYLTGLKPVSRHMKAVLEQIEDHRNFQKDLGAHREVMLNLDKKGTHLKYFSQKQDVILIKNLLISVQHRWEKVVSKAAERTRALDHGYKESKEFHDAWTSLSAWLDEAEKILDTSTPLGNDPVKIKKLLSKHKEFQRNLGSKQAAYDTTMKSGRILKDKCPKQDVPLIQEMIDDLKVRWNKVCSKSVDKQRKLEEALLYSGQFKDAVQALMDWFDKAITSLSDSKYYHGDLDTVTSLIEQHKSFEEELKNRGLSLESVCKTSVDLKKQASVADVENISFQIDELNSKWKTVSDLFEKKKRNLSEALLLAEKLYKMVHILLEWLSDAEMKLRFFGSLPEDEESTKKQISDHENFLKEMKDKDNLKNDTLNLAQEILQKCHPEGISVIRHWITIIQSRWDEISVWAKQRDQRLRDHLLSLRDINDLLEDLLAWLIKAESSLTELEAQPLPDDLPTLDELIKEHQTFMTDMSRRQTDIEKISKSFSSKRHQSKGVIPSQIKEKTKDKSPRSGTPISVKTSTPLRPQTDSDIKHPRARLLLEKWRIVWLLAMERQRRLQDRRNYLLELDRIKHFDFNDWRNRYLGWMNNKKSRIMDHFKKIDKNNHGKVTKQEFIDGILKSKFPTSRLEMERVADIFDRNGDGFIDTKEYIETLRPEREDRPKTEAEKIQDEVQRQVSKCTCVHRFKVYQVGEGKYRFGDSQKLRLVRILRSTVMVRVGGGWVALDEFLVKNDPCRAKGRTNLELREQFILADGVSQSMAPFKPKPSPNSSVSSQSGTTNSLPSAGPITKIREKSERSTPMRQSRSSVENSSDISGPSFSETDSFSNRSGYSRTTPSSRLSSRTASGRPSSRPSSRQGSRPPSRAPSDLSQDGVDEYKTKRKQTVTGNGVTQKMLSLPSHGKIKPTSETSRIPSVKKSVKQPLSQETSRKMESKK</sequence>
<keyword evidence="10" id="KW-1185">Reference proteome</keyword>
<dbReference type="FunFam" id="1.20.58.60:FF:000042">
    <property type="entry name" value="Short stop, isoform N"/>
    <property type="match status" value="1"/>
</dbReference>
<dbReference type="Gene3D" id="3.30.920.20">
    <property type="entry name" value="Gas2-like domain"/>
    <property type="match status" value="1"/>
</dbReference>
<dbReference type="GO" id="GO:0008017">
    <property type="term" value="F:microtubule binding"/>
    <property type="evidence" value="ECO:0007669"/>
    <property type="project" value="InterPro"/>
</dbReference>
<keyword evidence="4" id="KW-0206">Cytoskeleton</keyword>
<dbReference type="FunFam" id="1.20.58.60:FF:000039">
    <property type="entry name" value="Short stop, isoform N"/>
    <property type="match status" value="1"/>
</dbReference>
<feature type="region of interest" description="Disordered" evidence="6">
    <location>
        <begin position="3840"/>
        <end position="4018"/>
    </location>
</feature>
<dbReference type="FunFam" id="1.20.58.60:FF:000040">
    <property type="entry name" value="Short stop, isoform N"/>
    <property type="match status" value="1"/>
</dbReference>
<dbReference type="SUPFAM" id="SSF143575">
    <property type="entry name" value="GAS2 domain-like"/>
    <property type="match status" value="1"/>
</dbReference>
<dbReference type="OrthoDB" id="6426663at2759"/>
<dbReference type="Pfam" id="PF00435">
    <property type="entry name" value="Spectrin"/>
    <property type="match status" value="16"/>
</dbReference>
<feature type="domain" description="EF-hand" evidence="7">
    <location>
        <begin position="3708"/>
        <end position="3743"/>
    </location>
</feature>
<evidence type="ECO:0000256" key="3">
    <source>
        <dbReference type="ARBA" id="ARBA00022837"/>
    </source>
</evidence>
<dbReference type="Pfam" id="PF02187">
    <property type="entry name" value="GAS2"/>
    <property type="match status" value="1"/>
</dbReference>
<gene>
    <name evidence="9" type="primary">DST</name>
    <name evidence="9" type="ORF">TNIN_392221</name>
</gene>
<dbReference type="PANTHER" id="PTHR23169">
    <property type="entry name" value="ENVOPLAKIN"/>
    <property type="match status" value="1"/>
</dbReference>
<dbReference type="GO" id="GO:0005886">
    <property type="term" value="C:plasma membrane"/>
    <property type="evidence" value="ECO:0007669"/>
    <property type="project" value="UniProtKB-SubCell"/>
</dbReference>
<dbReference type="PROSITE" id="PS50222">
    <property type="entry name" value="EF_HAND_2"/>
    <property type="match status" value="2"/>
</dbReference>
<dbReference type="InterPro" id="IPR018247">
    <property type="entry name" value="EF_Hand_1_Ca_BS"/>
</dbReference>
<feature type="coiled-coil region" evidence="5">
    <location>
        <begin position="1056"/>
        <end position="1083"/>
    </location>
</feature>
<feature type="compositionally biased region" description="Polar residues" evidence="6">
    <location>
        <begin position="948"/>
        <end position="966"/>
    </location>
</feature>
<evidence type="ECO:0000256" key="4">
    <source>
        <dbReference type="ARBA" id="ARBA00023212"/>
    </source>
</evidence>
<protein>
    <submittedName>
        <fullName evidence="9">Uncharacterized protein</fullName>
    </submittedName>
</protein>
<feature type="compositionally biased region" description="Polar residues" evidence="6">
    <location>
        <begin position="3594"/>
        <end position="3610"/>
    </location>
</feature>